<organism evidence="1 2">
    <name type="scientific">Bugula neritina</name>
    <name type="common">Brown bryozoan</name>
    <name type="synonym">Sertularia neritina</name>
    <dbReference type="NCBI Taxonomy" id="10212"/>
    <lineage>
        <taxon>Eukaryota</taxon>
        <taxon>Metazoa</taxon>
        <taxon>Spiralia</taxon>
        <taxon>Lophotrochozoa</taxon>
        <taxon>Bryozoa</taxon>
        <taxon>Gymnolaemata</taxon>
        <taxon>Cheilostomatida</taxon>
        <taxon>Flustrina</taxon>
        <taxon>Buguloidea</taxon>
        <taxon>Bugulidae</taxon>
        <taxon>Bugula</taxon>
    </lineage>
</organism>
<proteinExistence type="predicted"/>
<comment type="caution">
    <text evidence="1">The sequence shown here is derived from an EMBL/GenBank/DDBJ whole genome shotgun (WGS) entry which is preliminary data.</text>
</comment>
<dbReference type="Proteomes" id="UP000593567">
    <property type="component" value="Unassembled WGS sequence"/>
</dbReference>
<sequence length="162" mass="19100">MILYTRLGIDCPGVDNCYNLLNQTAVDITPYYQWRDKNITYSEWQTCTYLNDISHSRYVITSCDQLVPFTRYPYVRGIIVRELEYKHEFILAEIEVYQYNRDEDRYEFNAELNCIEIGEVEEKTCYFEAPAFNETNYMSIETGCTHVAGDLTLDFSDFSNGM</sequence>
<protein>
    <submittedName>
        <fullName evidence="1">Uncharacterized protein</fullName>
    </submittedName>
</protein>
<name>A0A7J7ITL3_BUGNE</name>
<keyword evidence="2" id="KW-1185">Reference proteome</keyword>
<dbReference type="AlphaFoldDB" id="A0A7J7ITL3"/>
<evidence type="ECO:0000313" key="1">
    <source>
        <dbReference type="EMBL" id="KAF6016741.1"/>
    </source>
</evidence>
<evidence type="ECO:0000313" key="2">
    <source>
        <dbReference type="Proteomes" id="UP000593567"/>
    </source>
</evidence>
<accession>A0A7J7ITL3</accession>
<reference evidence="1" key="1">
    <citation type="submission" date="2020-06" db="EMBL/GenBank/DDBJ databases">
        <title>Draft genome of Bugula neritina, a colonial animal packing powerful symbionts and potential medicines.</title>
        <authorList>
            <person name="Rayko M."/>
        </authorList>
    </citation>
    <scope>NUCLEOTIDE SEQUENCE [LARGE SCALE GENOMIC DNA]</scope>
    <source>
        <strain evidence="1">Kwan_BN1</strain>
    </source>
</reference>
<dbReference type="EMBL" id="VXIV02003477">
    <property type="protein sequence ID" value="KAF6016741.1"/>
    <property type="molecule type" value="Genomic_DNA"/>
</dbReference>
<gene>
    <name evidence="1" type="ORF">EB796_024956</name>
</gene>